<dbReference type="SUPFAM" id="SSF56281">
    <property type="entry name" value="Metallo-hydrolase/oxidoreductase"/>
    <property type="match status" value="1"/>
</dbReference>
<accession>A0A0B5FLV9</accession>
<dbReference type="NCBIfam" id="NF002558">
    <property type="entry name" value="PRK02126.1"/>
    <property type="match status" value="1"/>
</dbReference>
<dbReference type="InterPro" id="IPR036866">
    <property type="entry name" value="RibonucZ/Hydroxyglut_hydro"/>
</dbReference>
<evidence type="ECO:0000259" key="1">
    <source>
        <dbReference type="Pfam" id="PF12706"/>
    </source>
</evidence>
<evidence type="ECO:0000313" key="3">
    <source>
        <dbReference type="Proteomes" id="UP000035036"/>
    </source>
</evidence>
<dbReference type="PANTHER" id="PTHR46018:SF7">
    <property type="entry name" value="RIBONUCLEASE Z"/>
    <property type="match status" value="1"/>
</dbReference>
<protein>
    <recommendedName>
        <fullName evidence="1">Metallo-beta-lactamase domain-containing protein</fullName>
    </recommendedName>
</protein>
<name>A0A0B5FLV9_9BACT</name>
<dbReference type="RefSeq" id="WP_040199001.1">
    <property type="nucleotide sequence ID" value="NZ_CP010311.1"/>
</dbReference>
<keyword evidence="3" id="KW-1185">Reference proteome</keyword>
<dbReference type="HOGENOM" id="CLU_823444_0_0_7"/>
<gene>
    <name evidence="2" type="ORF">GSUB_02235</name>
</gene>
<dbReference type="PANTHER" id="PTHR46018">
    <property type="entry name" value="ZINC PHOSPHODIESTERASE ELAC PROTEIN 1"/>
    <property type="match status" value="1"/>
</dbReference>
<sequence>MRSSFFSSLVNGPFGDPALFVRAAHRGEAILFDCGDLHPLSGRDLLKIRHVFISHAHIDHLIGFDHLLRHHLYRPTCLNFYGPPGIIEHLSHRLAGYTWNLVGGFPLQIRVREAAGEKSGRQALFRASEGFSRRDEEPPNCSDFVCETLHYRVRTRPLLHGNIVSQGYALEEKLHVAIHPDALDRRGYARGRWLTRFKDLLREGAAGDTPIEVPQASGGTPRDLPLSRIREEIAHCQKGMKIAYITDCEPRAENYARILDLAQGADLLAIEAVFAHQDLARARERNHLTARIAGELARRAAVGKLLPFHHSPRYQDRPQLLQEEALSFFSG</sequence>
<dbReference type="AlphaFoldDB" id="A0A0B5FLV9"/>
<proteinExistence type="predicted"/>
<dbReference type="Proteomes" id="UP000035036">
    <property type="component" value="Chromosome"/>
</dbReference>
<dbReference type="GO" id="GO:0042781">
    <property type="term" value="F:3'-tRNA processing endoribonuclease activity"/>
    <property type="evidence" value="ECO:0007669"/>
    <property type="project" value="TreeGrafter"/>
</dbReference>
<dbReference type="STRING" id="483547.GSUB_02235"/>
<dbReference type="Pfam" id="PF12706">
    <property type="entry name" value="Lactamase_B_2"/>
    <property type="match status" value="1"/>
</dbReference>
<dbReference type="Gene3D" id="3.60.15.10">
    <property type="entry name" value="Ribonuclease Z/Hydroxyacylglutathione hydrolase-like"/>
    <property type="match status" value="1"/>
</dbReference>
<dbReference type="InterPro" id="IPR001279">
    <property type="entry name" value="Metallo-B-lactamas"/>
</dbReference>
<feature type="domain" description="Metallo-beta-lactamase" evidence="1">
    <location>
        <begin position="39"/>
        <end position="94"/>
    </location>
</feature>
<evidence type="ECO:0000313" key="2">
    <source>
        <dbReference type="EMBL" id="AJF05619.1"/>
    </source>
</evidence>
<dbReference type="EMBL" id="CP010311">
    <property type="protein sequence ID" value="AJF05619.1"/>
    <property type="molecule type" value="Genomic_DNA"/>
</dbReference>
<dbReference type="OrthoDB" id="9800940at2"/>
<organism evidence="2 3">
    <name type="scientific">Geoalkalibacter subterraneus</name>
    <dbReference type="NCBI Taxonomy" id="483547"/>
    <lineage>
        <taxon>Bacteria</taxon>
        <taxon>Pseudomonadati</taxon>
        <taxon>Thermodesulfobacteriota</taxon>
        <taxon>Desulfuromonadia</taxon>
        <taxon>Desulfuromonadales</taxon>
        <taxon>Geoalkalibacteraceae</taxon>
        <taxon>Geoalkalibacter</taxon>
    </lineage>
</organism>
<reference evidence="2 3" key="1">
    <citation type="journal article" date="2015" name="Genome Announc.">
        <title>Genomes of Geoalkalibacter ferrihydriticus Z-0531T and Geoalkalibacter subterraneus Red1T, Two Haloalkaliphilic Metal-Reducing Deltaproteobacteria.</title>
        <authorList>
            <person name="Badalamenti J.P."/>
            <person name="Krajmalnik-Brown R."/>
            <person name="Torres C.I."/>
            <person name="Bond D.R."/>
        </authorList>
    </citation>
    <scope>NUCLEOTIDE SEQUENCE [LARGE SCALE GENOMIC DNA]</scope>
    <source>
        <strain evidence="2 3">Red1</strain>
    </source>
</reference>
<dbReference type="KEGG" id="gsb:GSUB_02235"/>